<proteinExistence type="predicted"/>
<keyword evidence="1" id="KW-1133">Transmembrane helix</keyword>
<sequence length="42" mass="4668">MNAWPFIITAWTLTGVASAGVAAWSYLAMRRAEAEAEKLTRR</sequence>
<protein>
    <recommendedName>
        <fullName evidence="4">Heme exporter protein D</fullName>
    </recommendedName>
</protein>
<comment type="caution">
    <text evidence="2">The sequence shown here is derived from an EMBL/GenBank/DDBJ whole genome shotgun (WGS) entry which is preliminary data.</text>
</comment>
<evidence type="ECO:0000313" key="2">
    <source>
        <dbReference type="EMBL" id="MFD1788987.1"/>
    </source>
</evidence>
<dbReference type="EMBL" id="JBHUFC010000006">
    <property type="protein sequence ID" value="MFD1788987.1"/>
    <property type="molecule type" value="Genomic_DNA"/>
</dbReference>
<feature type="transmembrane region" description="Helical" evidence="1">
    <location>
        <begin position="6"/>
        <end position="29"/>
    </location>
</feature>
<evidence type="ECO:0008006" key="4">
    <source>
        <dbReference type="Google" id="ProtNLM"/>
    </source>
</evidence>
<accession>A0ABW4NFR4</accession>
<evidence type="ECO:0000313" key="3">
    <source>
        <dbReference type="Proteomes" id="UP001597283"/>
    </source>
</evidence>
<dbReference type="Proteomes" id="UP001597283">
    <property type="component" value="Unassembled WGS sequence"/>
</dbReference>
<reference evidence="3" key="1">
    <citation type="journal article" date="2019" name="Int. J. Syst. Evol. Microbiol.">
        <title>The Global Catalogue of Microorganisms (GCM) 10K type strain sequencing project: providing services to taxonomists for standard genome sequencing and annotation.</title>
        <authorList>
            <consortium name="The Broad Institute Genomics Platform"/>
            <consortium name="The Broad Institute Genome Sequencing Center for Infectious Disease"/>
            <person name="Wu L."/>
            <person name="Ma J."/>
        </authorList>
    </citation>
    <scope>NUCLEOTIDE SEQUENCE [LARGE SCALE GENOMIC DNA]</scope>
    <source>
        <strain evidence="3">Q85</strain>
    </source>
</reference>
<evidence type="ECO:0000256" key="1">
    <source>
        <dbReference type="SAM" id="Phobius"/>
    </source>
</evidence>
<organism evidence="2 3">
    <name type="scientific">Sphingomonas floccifaciens</name>
    <dbReference type="NCBI Taxonomy" id="1844115"/>
    <lineage>
        <taxon>Bacteria</taxon>
        <taxon>Pseudomonadati</taxon>
        <taxon>Pseudomonadota</taxon>
        <taxon>Alphaproteobacteria</taxon>
        <taxon>Sphingomonadales</taxon>
        <taxon>Sphingomonadaceae</taxon>
        <taxon>Sphingomonas</taxon>
    </lineage>
</organism>
<name>A0ABW4NFR4_9SPHN</name>
<keyword evidence="3" id="KW-1185">Reference proteome</keyword>
<gene>
    <name evidence="2" type="ORF">ACFSC3_15585</name>
</gene>
<keyword evidence="1" id="KW-0812">Transmembrane</keyword>
<dbReference type="RefSeq" id="WP_380941357.1">
    <property type="nucleotide sequence ID" value="NZ_JBHUFC010000006.1"/>
</dbReference>
<keyword evidence="1" id="KW-0472">Membrane</keyword>